<accession>M1W165</accession>
<reference evidence="1 2" key="1">
    <citation type="journal article" date="2013" name="PLoS Genet.">
        <title>Plant-symbiotic fungi as chemical engineers: Multi-genome analysis of the Clavicipitaceae reveals dynamics of alkaloid loci.</title>
        <authorList>
            <person name="Schardl C.L."/>
            <person name="Young C.A."/>
            <person name="Hesse U."/>
            <person name="Amyotte S.G."/>
            <person name="Andreeva K."/>
            <person name="Calie P.J."/>
            <person name="Fleetwood D.J."/>
            <person name="Haws D.C."/>
            <person name="Moore N."/>
            <person name="Oeser B."/>
            <person name="Panaccione D.G."/>
            <person name="Schweri K.K."/>
            <person name="Voisey C.R."/>
            <person name="Farman M.L."/>
            <person name="Jaromczyk J.W."/>
            <person name="Roe B.A."/>
            <person name="O'Sullivan D.M."/>
            <person name="Scott B."/>
            <person name="Tudzynski P."/>
            <person name="An Z."/>
            <person name="Arnaoudova E.G."/>
            <person name="Bullock C.T."/>
            <person name="Charlton N.D."/>
            <person name="Chen L."/>
            <person name="Cox M."/>
            <person name="Dinkins R.D."/>
            <person name="Florea S."/>
            <person name="Glenn A.E."/>
            <person name="Gordon A."/>
            <person name="Gueldener U."/>
            <person name="Harris D.R."/>
            <person name="Hollin W."/>
            <person name="Jaromczyk J."/>
            <person name="Johnson R.D."/>
            <person name="Khan A.K."/>
            <person name="Leistner E."/>
            <person name="Leuchtmann A."/>
            <person name="Li C."/>
            <person name="Liu J."/>
            <person name="Liu J."/>
            <person name="Liu M."/>
            <person name="Mace W."/>
            <person name="Machado C."/>
            <person name="Nagabhyru P."/>
            <person name="Pan J."/>
            <person name="Schmid J."/>
            <person name="Sugawara K."/>
            <person name="Steiner U."/>
            <person name="Takach J.E."/>
            <person name="Tanaka E."/>
            <person name="Webb J.S."/>
            <person name="Wilson E.V."/>
            <person name="Wiseman J.L."/>
            <person name="Yoshida R."/>
            <person name="Zeng Z."/>
        </authorList>
    </citation>
    <scope>NUCLEOTIDE SEQUENCE [LARGE SCALE GENOMIC DNA]</scope>
    <source>
        <strain evidence="1 2">20.1</strain>
    </source>
</reference>
<name>M1W165_CLAP2</name>
<protein>
    <submittedName>
        <fullName evidence="1">Uncharacterized protein</fullName>
    </submittedName>
</protein>
<dbReference type="AlphaFoldDB" id="M1W165"/>
<gene>
    <name evidence="1" type="ORF">CPUR_04510</name>
</gene>
<organism evidence="1 2">
    <name type="scientific">Claviceps purpurea (strain 20.1)</name>
    <name type="common">Ergot fungus</name>
    <name type="synonym">Sphacelia segetum</name>
    <dbReference type="NCBI Taxonomy" id="1111077"/>
    <lineage>
        <taxon>Eukaryota</taxon>
        <taxon>Fungi</taxon>
        <taxon>Dikarya</taxon>
        <taxon>Ascomycota</taxon>
        <taxon>Pezizomycotina</taxon>
        <taxon>Sordariomycetes</taxon>
        <taxon>Hypocreomycetidae</taxon>
        <taxon>Hypocreales</taxon>
        <taxon>Clavicipitaceae</taxon>
        <taxon>Claviceps</taxon>
    </lineage>
</organism>
<dbReference type="VEuPathDB" id="FungiDB:CPUR_04510"/>
<dbReference type="HOGENOM" id="CLU_866007_0_0_1"/>
<sequence>MGLVYALRCSLLEERFIKYWRQRDTEHVPPTSKRVDKAYAQIMYENFNRSVFLKQVVRQAGDSQKPFRDALAALRDGNPTPEHFHLLCTRIQNRLPPSDVIGFKDALRIYRTVDQRPAKGLVNGAIGTVVDFAWKEGSRLFSRYVRQLVLVRRENHLVGRPPVKYPAYVVAESQALIPAKHSPLSNCVFQVFNDNATMKFSAILGSLAIYGFQVHAIPTDLDSQAIQPIEASSPNLNGLEARDTFCCVGLNDLAYDFGHFVPRGTGRYLWNLNKRPGCTVFVTRNPNNCDGWTFATRGCSKDDMSVDVSVRSADYCQPPGV</sequence>
<dbReference type="Proteomes" id="UP000016801">
    <property type="component" value="Unassembled WGS sequence"/>
</dbReference>
<dbReference type="EMBL" id="CAGA01000024">
    <property type="protein sequence ID" value="CCE30661.1"/>
    <property type="molecule type" value="Genomic_DNA"/>
</dbReference>
<evidence type="ECO:0000313" key="2">
    <source>
        <dbReference type="Proteomes" id="UP000016801"/>
    </source>
</evidence>
<proteinExistence type="predicted"/>
<comment type="caution">
    <text evidence="1">The sequence shown here is derived from an EMBL/GenBank/DDBJ whole genome shotgun (WGS) entry which is preliminary data.</text>
</comment>
<keyword evidence="2" id="KW-1185">Reference proteome</keyword>
<evidence type="ECO:0000313" key="1">
    <source>
        <dbReference type="EMBL" id="CCE30661.1"/>
    </source>
</evidence>